<comment type="similarity">
    <text evidence="1">Belongs to the glycosyl hydrolase 43 family.</text>
</comment>
<keyword evidence="5" id="KW-1185">Reference proteome</keyword>
<dbReference type="RefSeq" id="WP_341838638.1">
    <property type="nucleotide sequence ID" value="NZ_CP149822.1"/>
</dbReference>
<dbReference type="Proteomes" id="UP001485459">
    <property type="component" value="Chromosome"/>
</dbReference>
<dbReference type="Gene3D" id="2.115.10.20">
    <property type="entry name" value="Glycosyl hydrolase domain, family 43"/>
    <property type="match status" value="1"/>
</dbReference>
<organism evidence="4 5">
    <name type="scientific">Chitinophaga pollutisoli</name>
    <dbReference type="NCBI Taxonomy" id="3133966"/>
    <lineage>
        <taxon>Bacteria</taxon>
        <taxon>Pseudomonadati</taxon>
        <taxon>Bacteroidota</taxon>
        <taxon>Chitinophagia</taxon>
        <taxon>Chitinophagales</taxon>
        <taxon>Chitinophagaceae</taxon>
        <taxon>Chitinophaga</taxon>
    </lineage>
</organism>
<sequence>MLHVHHFQRSGRKRGTSILEASHPAGPFTPLVNRAATPANMMALDGILYIDEKGAPWLVYCHEWLEVTDGRILAQRLAPDLKAVKGKPVELLRAGTAPWAGPIKSQGIEGYVTDAPFFHRTKNGELLMLWSSFTKNGKYAIGVARSASGQLHGPWRHDPEPLNTDDGGHSMLFRDFNGQLRISYHAPNTAPDTRVRIYSVEEHNGKLNIIQ</sequence>
<dbReference type="InterPro" id="IPR006710">
    <property type="entry name" value="Glyco_hydro_43"/>
</dbReference>
<dbReference type="EMBL" id="CP149822">
    <property type="protein sequence ID" value="WZN43843.1"/>
    <property type="molecule type" value="Genomic_DNA"/>
</dbReference>
<dbReference type="Pfam" id="PF04616">
    <property type="entry name" value="Glyco_hydro_43"/>
    <property type="match status" value="1"/>
</dbReference>
<reference evidence="5" key="1">
    <citation type="submission" date="2024-03" db="EMBL/GenBank/DDBJ databases">
        <title>Chitinophaga horti sp. nov., isolated from garden soil.</title>
        <authorList>
            <person name="Lee D.S."/>
            <person name="Han D.M."/>
            <person name="Baek J.H."/>
            <person name="Choi D.G."/>
            <person name="Jeon J.H."/>
            <person name="Jeon C.O."/>
        </authorList>
    </citation>
    <scope>NUCLEOTIDE SEQUENCE [LARGE SCALE GENOMIC DNA]</scope>
    <source>
        <strain evidence="5">GPA1</strain>
    </source>
</reference>
<accession>A0ABZ2YVY0</accession>
<evidence type="ECO:0000256" key="3">
    <source>
        <dbReference type="ARBA" id="ARBA00023295"/>
    </source>
</evidence>
<evidence type="ECO:0000256" key="1">
    <source>
        <dbReference type="ARBA" id="ARBA00009865"/>
    </source>
</evidence>
<evidence type="ECO:0000313" key="4">
    <source>
        <dbReference type="EMBL" id="WZN43843.1"/>
    </source>
</evidence>
<evidence type="ECO:0000256" key="2">
    <source>
        <dbReference type="ARBA" id="ARBA00022801"/>
    </source>
</evidence>
<dbReference type="SUPFAM" id="SSF75005">
    <property type="entry name" value="Arabinanase/levansucrase/invertase"/>
    <property type="match status" value="1"/>
</dbReference>
<keyword evidence="3" id="KW-0326">Glycosidase</keyword>
<gene>
    <name evidence="4" type="ORF">WJU16_01800</name>
</gene>
<evidence type="ECO:0000313" key="5">
    <source>
        <dbReference type="Proteomes" id="UP001485459"/>
    </source>
</evidence>
<dbReference type="InterPro" id="IPR023296">
    <property type="entry name" value="Glyco_hydro_beta-prop_sf"/>
</dbReference>
<proteinExistence type="inferred from homology"/>
<name>A0ABZ2YVY0_9BACT</name>
<keyword evidence="2" id="KW-0378">Hydrolase</keyword>
<protein>
    <submittedName>
        <fullName evidence="4">Family 43 glycosylhydrolase</fullName>
    </submittedName>
</protein>